<reference evidence="8" key="1">
    <citation type="journal article" date="2019" name="Int. J. Syst. Evol. Microbiol.">
        <title>The Global Catalogue of Microorganisms (GCM) 10K type strain sequencing project: providing services to taxonomists for standard genome sequencing and annotation.</title>
        <authorList>
            <consortium name="The Broad Institute Genomics Platform"/>
            <consortium name="The Broad Institute Genome Sequencing Center for Infectious Disease"/>
            <person name="Wu L."/>
            <person name="Ma J."/>
        </authorList>
    </citation>
    <scope>NUCLEOTIDE SEQUENCE [LARGE SCALE GENOMIC DNA]</scope>
    <source>
        <strain evidence="8">CGMCC 1.15353</strain>
    </source>
</reference>
<evidence type="ECO:0000256" key="3">
    <source>
        <dbReference type="ARBA" id="ARBA00022825"/>
    </source>
</evidence>
<keyword evidence="5" id="KW-0812">Transmembrane</keyword>
<dbReference type="PANTHER" id="PTHR43343">
    <property type="entry name" value="PEPTIDASE S12"/>
    <property type="match status" value="1"/>
</dbReference>
<dbReference type="Pfam" id="PF13365">
    <property type="entry name" value="Trypsin_2"/>
    <property type="match status" value="1"/>
</dbReference>
<evidence type="ECO:0000256" key="5">
    <source>
        <dbReference type="SAM" id="Phobius"/>
    </source>
</evidence>
<comment type="caution">
    <text evidence="7">The sequence shown here is derived from an EMBL/GenBank/DDBJ whole genome shotgun (WGS) entry which is preliminary data.</text>
</comment>
<evidence type="ECO:0000259" key="6">
    <source>
        <dbReference type="Pfam" id="PF22819"/>
    </source>
</evidence>
<feature type="transmembrane region" description="Helical" evidence="5">
    <location>
        <begin position="35"/>
        <end position="57"/>
    </location>
</feature>
<dbReference type="Gene3D" id="2.40.10.120">
    <property type="match status" value="1"/>
</dbReference>
<accession>A0ABQ1Q2E1</accession>
<evidence type="ECO:0000313" key="8">
    <source>
        <dbReference type="Proteomes" id="UP000642571"/>
    </source>
</evidence>
<gene>
    <name evidence="7" type="ORF">GCM10011389_16810</name>
</gene>
<keyword evidence="1" id="KW-0645">Protease</keyword>
<dbReference type="Pfam" id="PF22819">
    <property type="entry name" value="TcaA_5th"/>
    <property type="match status" value="1"/>
</dbReference>
<keyword evidence="8" id="KW-1185">Reference proteome</keyword>
<keyword evidence="2" id="KW-0378">Hydrolase</keyword>
<feature type="domain" description="TcaA protein NTF2-like" evidence="6">
    <location>
        <begin position="354"/>
        <end position="464"/>
    </location>
</feature>
<dbReference type="PRINTS" id="PR00834">
    <property type="entry name" value="PROTEASES2C"/>
</dbReference>
<keyword evidence="3" id="KW-0720">Serine protease</keyword>
<proteinExistence type="predicted"/>
<dbReference type="RefSeq" id="WP_188652733.1">
    <property type="nucleotide sequence ID" value="NZ_BMIN01000006.1"/>
</dbReference>
<dbReference type="InterPro" id="IPR054528">
    <property type="entry name" value="TcaA_5th"/>
</dbReference>
<sequence length="468" mass="52444">MKCPNCQSQNIQQARFCVNCGYSLTRVPKRNNKMWWVFGSMLVVFCVIWTAVIVVYMQSQEEKEVVKSSVEKAAVQEEPPAEEEKPEAEQPPQEEEKETVVAPSKKESETKEAAVEEDKVNKKELIDQALSKVYTVLTNEGQGSGFLYRDSGKVVTNAHVVYGYSDVIVQDRSGVRYPARVIGVSDEYDLALLSVDGLKGEKPLPIELEKSMTGMEVIAVGSPRGLQNTASPGYLTGVGRQFDDPQYTYENLYQVDAQISPGSSGGPLLSAENGNVIGINSAILTDDQSIGFSMPMYTMVDLLNQWSQSPMTAAEVNGVYGYDQGYATSGSYDTYEGGYNDEPVEDDYPDIGRELSDFIISFRNSYEQALDYQDFSYIEGFLEYEGEAYWELYDYIEDTKGKGMKFDFTSNEVTNVVVEDGYAIVSTYEVFDFMNAAGNWSVYERVKDYTVVVDEYGYYVISSIEIYQ</sequence>
<evidence type="ECO:0000256" key="1">
    <source>
        <dbReference type="ARBA" id="ARBA00022670"/>
    </source>
</evidence>
<keyword evidence="5" id="KW-0472">Membrane</keyword>
<dbReference type="SUPFAM" id="SSF50494">
    <property type="entry name" value="Trypsin-like serine proteases"/>
    <property type="match status" value="1"/>
</dbReference>
<name>A0ABQ1Q2E1_9BACI</name>
<dbReference type="PANTHER" id="PTHR43343:SF3">
    <property type="entry name" value="PROTEASE DO-LIKE 8, CHLOROPLASTIC"/>
    <property type="match status" value="1"/>
</dbReference>
<dbReference type="InterPro" id="IPR001940">
    <property type="entry name" value="Peptidase_S1C"/>
</dbReference>
<organism evidence="7 8">
    <name type="scientific">Pontibacillus salipaludis</name>
    <dbReference type="NCBI Taxonomy" id="1697394"/>
    <lineage>
        <taxon>Bacteria</taxon>
        <taxon>Bacillati</taxon>
        <taxon>Bacillota</taxon>
        <taxon>Bacilli</taxon>
        <taxon>Bacillales</taxon>
        <taxon>Bacillaceae</taxon>
        <taxon>Pontibacillus</taxon>
    </lineage>
</organism>
<evidence type="ECO:0000313" key="7">
    <source>
        <dbReference type="EMBL" id="GGD09927.1"/>
    </source>
</evidence>
<dbReference type="InterPro" id="IPR009003">
    <property type="entry name" value="Peptidase_S1_PA"/>
</dbReference>
<feature type="region of interest" description="Disordered" evidence="4">
    <location>
        <begin position="71"/>
        <end position="118"/>
    </location>
</feature>
<feature type="compositionally biased region" description="Basic and acidic residues" evidence="4">
    <location>
        <begin position="104"/>
        <end position="118"/>
    </location>
</feature>
<dbReference type="InterPro" id="IPR051201">
    <property type="entry name" value="Chloro_Bact_Ser_Proteases"/>
</dbReference>
<keyword evidence="5" id="KW-1133">Transmembrane helix</keyword>
<feature type="compositionally biased region" description="Acidic residues" evidence="4">
    <location>
        <begin position="79"/>
        <end position="97"/>
    </location>
</feature>
<evidence type="ECO:0000256" key="4">
    <source>
        <dbReference type="SAM" id="MobiDB-lite"/>
    </source>
</evidence>
<evidence type="ECO:0000256" key="2">
    <source>
        <dbReference type="ARBA" id="ARBA00022801"/>
    </source>
</evidence>
<protein>
    <recommendedName>
        <fullName evidence="6">TcaA protein NTF2-like domain-containing protein</fullName>
    </recommendedName>
</protein>
<dbReference type="Proteomes" id="UP000642571">
    <property type="component" value="Unassembled WGS sequence"/>
</dbReference>
<dbReference type="EMBL" id="BMIN01000006">
    <property type="protein sequence ID" value="GGD09927.1"/>
    <property type="molecule type" value="Genomic_DNA"/>
</dbReference>